<feature type="domain" description="Single cache" evidence="6">
    <location>
        <begin position="1"/>
        <end position="47"/>
    </location>
</feature>
<evidence type="ECO:0000256" key="5">
    <source>
        <dbReference type="ARBA" id="ARBA00023136"/>
    </source>
</evidence>
<keyword evidence="4" id="KW-1133">Transmembrane helix</keyword>
<keyword evidence="3" id="KW-0812">Transmembrane</keyword>
<dbReference type="AlphaFoldDB" id="A0A4R2RWA4"/>
<dbReference type="EMBL" id="SLXT01000002">
    <property type="protein sequence ID" value="TCP68732.1"/>
    <property type="molecule type" value="Genomic_DNA"/>
</dbReference>
<keyword evidence="5" id="KW-0472">Membrane</keyword>
<evidence type="ECO:0000256" key="1">
    <source>
        <dbReference type="ARBA" id="ARBA00004651"/>
    </source>
</evidence>
<dbReference type="GO" id="GO:0005886">
    <property type="term" value="C:plasma membrane"/>
    <property type="evidence" value="ECO:0007669"/>
    <property type="project" value="UniProtKB-SubCell"/>
</dbReference>
<keyword evidence="8" id="KW-1185">Reference proteome</keyword>
<evidence type="ECO:0000256" key="4">
    <source>
        <dbReference type="ARBA" id="ARBA00022989"/>
    </source>
</evidence>
<dbReference type="Pfam" id="PF17202">
    <property type="entry name" value="sCache_3_3"/>
    <property type="match status" value="1"/>
</dbReference>
<evidence type="ECO:0000259" key="6">
    <source>
        <dbReference type="Pfam" id="PF17202"/>
    </source>
</evidence>
<evidence type="ECO:0000256" key="3">
    <source>
        <dbReference type="ARBA" id="ARBA00022692"/>
    </source>
</evidence>
<sequence length="47" mass="5298">MATTIIKEGQRIVDTVLNRKIANIVLSQGKEYIDEADIEGNQYLVAY</sequence>
<keyword evidence="2" id="KW-1003">Cell membrane</keyword>
<dbReference type="Proteomes" id="UP000294813">
    <property type="component" value="Unassembled WGS sequence"/>
</dbReference>
<reference evidence="7 8" key="1">
    <citation type="submission" date="2019-03" db="EMBL/GenBank/DDBJ databases">
        <title>Genomic Encyclopedia of Type Strains, Phase IV (KMG-IV): sequencing the most valuable type-strain genomes for metagenomic binning, comparative biology and taxonomic classification.</title>
        <authorList>
            <person name="Goeker M."/>
        </authorList>
    </citation>
    <scope>NUCLEOTIDE SEQUENCE [LARGE SCALE GENOMIC DNA]</scope>
    <source>
        <strain evidence="7 8">DSM 11170</strain>
    </source>
</reference>
<dbReference type="InterPro" id="IPR033463">
    <property type="entry name" value="sCache_3"/>
</dbReference>
<comment type="subcellular location">
    <subcellularLocation>
        <location evidence="1">Cell membrane</location>
        <topology evidence="1">Multi-pass membrane protein</topology>
    </subcellularLocation>
</comment>
<evidence type="ECO:0000313" key="8">
    <source>
        <dbReference type="Proteomes" id="UP000294813"/>
    </source>
</evidence>
<gene>
    <name evidence="7" type="ORF">EDD73_102128</name>
</gene>
<name>A0A4R2RWA4_9FIRM</name>
<protein>
    <submittedName>
        <fullName evidence="7">Single cache domain-containing protein</fullName>
    </submittedName>
</protein>
<evidence type="ECO:0000256" key="2">
    <source>
        <dbReference type="ARBA" id="ARBA00022475"/>
    </source>
</evidence>
<comment type="caution">
    <text evidence="7">The sequence shown here is derived from an EMBL/GenBank/DDBJ whole genome shotgun (WGS) entry which is preliminary data.</text>
</comment>
<organism evidence="7 8">
    <name type="scientific">Heliophilum fasciatum</name>
    <dbReference type="NCBI Taxonomy" id="35700"/>
    <lineage>
        <taxon>Bacteria</taxon>
        <taxon>Bacillati</taxon>
        <taxon>Bacillota</taxon>
        <taxon>Clostridia</taxon>
        <taxon>Eubacteriales</taxon>
        <taxon>Heliobacteriaceae</taxon>
        <taxon>Heliophilum</taxon>
    </lineage>
</organism>
<evidence type="ECO:0000313" key="7">
    <source>
        <dbReference type="EMBL" id="TCP68732.1"/>
    </source>
</evidence>
<dbReference type="RefSeq" id="WP_165876249.1">
    <property type="nucleotide sequence ID" value="NZ_JAOQNU010000002.1"/>
</dbReference>
<accession>A0A4R2RWA4</accession>
<proteinExistence type="predicted"/>